<evidence type="ECO:0000313" key="2">
    <source>
        <dbReference type="Proteomes" id="UP001596405"/>
    </source>
</evidence>
<dbReference type="Pfam" id="PF03860">
    <property type="entry name" value="Csp"/>
    <property type="match status" value="1"/>
</dbReference>
<comment type="caution">
    <text evidence="1">The sequence shown here is derived from an EMBL/GenBank/DDBJ whole genome shotgun (WGS) entry which is preliminary data.</text>
</comment>
<dbReference type="PANTHER" id="PTHR37310">
    <property type="entry name" value="CYTOPLASMIC PROTEIN-RELATED"/>
    <property type="match status" value="1"/>
</dbReference>
<name>A0ABW2DN74_9BACT</name>
<reference evidence="2" key="1">
    <citation type="journal article" date="2019" name="Int. J. Syst. Evol. Microbiol.">
        <title>The Global Catalogue of Microorganisms (GCM) 10K type strain sequencing project: providing services to taxonomists for standard genome sequencing and annotation.</title>
        <authorList>
            <consortium name="The Broad Institute Genomics Platform"/>
            <consortium name="The Broad Institute Genome Sequencing Center for Infectious Disease"/>
            <person name="Wu L."/>
            <person name="Ma J."/>
        </authorList>
    </citation>
    <scope>NUCLEOTIDE SEQUENCE [LARGE SCALE GENOMIC DNA]</scope>
    <source>
        <strain evidence="2">CGMCC 4.7393</strain>
    </source>
</reference>
<sequence>MHNSQNNRAVIDALINCYLSCEHCASACLEEDNVKMMAACIKLDRDCADICKLTATFLARGSEHGKHLLQECIELCQKCGDECAKHEADHCKQCAEACYRCVEACRSLATA</sequence>
<dbReference type="InterPro" id="IPR044543">
    <property type="entry name" value="YHJQ-like"/>
</dbReference>
<dbReference type="Gene3D" id="1.20.1270.360">
    <property type="match status" value="1"/>
</dbReference>
<proteinExistence type="predicted"/>
<dbReference type="Proteomes" id="UP001596405">
    <property type="component" value="Unassembled WGS sequence"/>
</dbReference>
<dbReference type="InterPro" id="IPR005560">
    <property type="entry name" value="Csp_YhjQ"/>
</dbReference>
<dbReference type="CDD" id="cd08026">
    <property type="entry name" value="DUF326"/>
    <property type="match status" value="1"/>
</dbReference>
<dbReference type="RefSeq" id="WP_066618134.1">
    <property type="nucleotide sequence ID" value="NZ_JBHSYQ010000005.1"/>
</dbReference>
<organism evidence="1 2">
    <name type="scientific">Rufibacter roseus</name>
    <dbReference type="NCBI Taxonomy" id="1567108"/>
    <lineage>
        <taxon>Bacteria</taxon>
        <taxon>Pseudomonadati</taxon>
        <taxon>Bacteroidota</taxon>
        <taxon>Cytophagia</taxon>
        <taxon>Cytophagales</taxon>
        <taxon>Hymenobacteraceae</taxon>
        <taxon>Rufibacter</taxon>
    </lineage>
</organism>
<dbReference type="EMBL" id="JBHSYQ010000005">
    <property type="protein sequence ID" value="MFC6998221.1"/>
    <property type="molecule type" value="Genomic_DNA"/>
</dbReference>
<accession>A0ABW2DN74</accession>
<keyword evidence="2" id="KW-1185">Reference proteome</keyword>
<protein>
    <submittedName>
        <fullName evidence="1">Four-helix bundle copper-binding protein</fullName>
    </submittedName>
</protein>
<evidence type="ECO:0000313" key="1">
    <source>
        <dbReference type="EMBL" id="MFC6998221.1"/>
    </source>
</evidence>
<dbReference type="PANTHER" id="PTHR37310:SF1">
    <property type="entry name" value="CYTOPLASMIC PROTEIN"/>
    <property type="match status" value="1"/>
</dbReference>
<gene>
    <name evidence="1" type="ORF">ACFQHR_11330</name>
</gene>